<dbReference type="GO" id="GO:0005778">
    <property type="term" value="C:peroxisomal membrane"/>
    <property type="evidence" value="ECO:0007669"/>
    <property type="project" value="TreeGrafter"/>
</dbReference>
<gene>
    <name evidence="10" type="ORF">PSAL00342_LOCUS4908</name>
</gene>
<keyword evidence="7" id="KW-0576">Peroxisome</keyword>
<dbReference type="Gene3D" id="1.25.40.10">
    <property type="entry name" value="Tetratricopeptide repeat domain"/>
    <property type="match status" value="1"/>
</dbReference>
<comment type="similarity">
    <text evidence="3">Belongs to the peroxisomal targeting signal receptor family.</text>
</comment>
<comment type="subcellular location">
    <subcellularLocation>
        <location evidence="2">Cytoplasm</location>
    </subcellularLocation>
    <subcellularLocation>
        <location evidence="1">Peroxisome</location>
    </subcellularLocation>
</comment>
<dbReference type="GO" id="GO:0016560">
    <property type="term" value="P:protein import into peroxisome matrix, docking"/>
    <property type="evidence" value="ECO:0007669"/>
    <property type="project" value="TreeGrafter"/>
</dbReference>
<dbReference type="InterPro" id="IPR019734">
    <property type="entry name" value="TPR_rpt"/>
</dbReference>
<dbReference type="PANTHER" id="PTHR10130">
    <property type="entry name" value="PEROXISOMAL TARGETING SIGNAL 1 RECEPTOR PEX5"/>
    <property type="match status" value="1"/>
</dbReference>
<reference evidence="10" key="1">
    <citation type="submission" date="2021-01" db="EMBL/GenBank/DDBJ databases">
        <authorList>
            <person name="Corre E."/>
            <person name="Pelletier E."/>
            <person name="Niang G."/>
            <person name="Scheremetjew M."/>
            <person name="Finn R."/>
            <person name="Kale V."/>
            <person name="Holt S."/>
            <person name="Cochrane G."/>
            <person name="Meng A."/>
            <person name="Brown T."/>
            <person name="Cohen L."/>
        </authorList>
    </citation>
    <scope>NUCLEOTIDE SEQUENCE</scope>
    <source>
        <strain evidence="10">CCMP1897</strain>
    </source>
</reference>
<feature type="repeat" description="TPR" evidence="8">
    <location>
        <begin position="489"/>
        <end position="522"/>
    </location>
</feature>
<feature type="region of interest" description="Disordered" evidence="9">
    <location>
        <begin position="1"/>
        <end position="69"/>
    </location>
</feature>
<evidence type="ECO:0000256" key="5">
    <source>
        <dbReference type="ARBA" id="ARBA00022737"/>
    </source>
</evidence>
<dbReference type="SMART" id="SM00028">
    <property type="entry name" value="TPR"/>
    <property type="match status" value="4"/>
</dbReference>
<dbReference type="AlphaFoldDB" id="A0A7S3UD72"/>
<name>A0A7S3UD72_9CHLO</name>
<evidence type="ECO:0000256" key="4">
    <source>
        <dbReference type="ARBA" id="ARBA00022490"/>
    </source>
</evidence>
<proteinExistence type="inferred from homology"/>
<evidence type="ECO:0000256" key="8">
    <source>
        <dbReference type="PROSITE-ProRule" id="PRU00339"/>
    </source>
</evidence>
<evidence type="ECO:0000256" key="1">
    <source>
        <dbReference type="ARBA" id="ARBA00004275"/>
    </source>
</evidence>
<keyword evidence="5" id="KW-0677">Repeat</keyword>
<organism evidence="10">
    <name type="scientific">Picocystis salinarum</name>
    <dbReference type="NCBI Taxonomy" id="88271"/>
    <lineage>
        <taxon>Eukaryota</taxon>
        <taxon>Viridiplantae</taxon>
        <taxon>Chlorophyta</taxon>
        <taxon>Picocystophyceae</taxon>
        <taxon>Picocystales</taxon>
        <taxon>Picocystaceae</taxon>
        <taxon>Picocystis</taxon>
    </lineage>
</organism>
<accession>A0A7S3UD72</accession>
<dbReference type="GO" id="GO:0005052">
    <property type="term" value="F:peroxisome matrix targeting signal-1 binding"/>
    <property type="evidence" value="ECO:0007669"/>
    <property type="project" value="TreeGrafter"/>
</dbReference>
<dbReference type="Pfam" id="PF13432">
    <property type="entry name" value="TPR_16"/>
    <property type="match status" value="2"/>
</dbReference>
<keyword evidence="4" id="KW-0963">Cytoplasm</keyword>
<sequence length="732" mass="81392">MSLRELATGSGACVADGGSSSSNPATRFADAVLGGRTADKAQRRTQQLPGLQQYEQNLQPPQPQDARGLMQGPQIAVPGIDKEDAQIQERYVEEFLGGNRQHGGIPDQRGVEQTFAAGQEGAFHLASGQRLETTPYVGALPSFLHSFFDERQQFLPVEFPDMGLTPLEKMKIRHRSRVLGQHLFAERDPSYVESRMRVLLGALQINPDPGQGSSTHYPVAGDAVLAGRIAASRGWAHEFDGSDRASASWVDEYQGQSRVQTPTWAGEYSQQNHRPQWAEEYAQASLNHQVHLSEKSLQGQTQQDRTVMQEQSRAIAETLASSTDPRMQNSQFLHFISKMSRGGIDAVGNPHIQHKGSTLTAVDAYATEFEASRGGWAEEFQGRGERWAAEFDAGEGLPTHGGWAAEFVQGRSRVEVGTEEQWANEFLQHLEGNPGPDMAGVAASYRFAENNPYDKHSAPLEEGKRLFQEGILNESILALEAECKRNQSAEAWRLLGNVHAENDDDEQAIAALANALQSDPRDLEVMLSLGVSHTNELDQAQALSFLNGWLDHHPRYNHVAKTRPPEFEDESQRLRLTIQSFLRLTSEHPGDADVHEALGVLYNLSREFDRAIEEFREALRLRPSDYSLWNKIGASQANSSHSREAIHSYRRALELKPNYVRAWSNLGISYANLGDHASSVRYYVRALQLHPRSKSAWGYLRMSLACLGRHADLVHVDERQLAPLVSAYPLST</sequence>
<feature type="repeat" description="TPR" evidence="8">
    <location>
        <begin position="626"/>
        <end position="659"/>
    </location>
</feature>
<dbReference type="PROSITE" id="PS50005">
    <property type="entry name" value="TPR"/>
    <property type="match status" value="4"/>
</dbReference>
<dbReference type="InterPro" id="IPR024111">
    <property type="entry name" value="PEX5/PEX5L"/>
</dbReference>
<dbReference type="Pfam" id="PF13414">
    <property type="entry name" value="TPR_11"/>
    <property type="match status" value="1"/>
</dbReference>
<evidence type="ECO:0000313" key="10">
    <source>
        <dbReference type="EMBL" id="CAE0611073.1"/>
    </source>
</evidence>
<evidence type="ECO:0000256" key="7">
    <source>
        <dbReference type="ARBA" id="ARBA00023140"/>
    </source>
</evidence>
<dbReference type="InterPro" id="IPR011990">
    <property type="entry name" value="TPR-like_helical_dom_sf"/>
</dbReference>
<feature type="repeat" description="TPR" evidence="8">
    <location>
        <begin position="660"/>
        <end position="693"/>
    </location>
</feature>
<evidence type="ECO:0000256" key="3">
    <source>
        <dbReference type="ARBA" id="ARBA00005348"/>
    </source>
</evidence>
<feature type="repeat" description="TPR" evidence="8">
    <location>
        <begin position="592"/>
        <end position="625"/>
    </location>
</feature>
<protein>
    <recommendedName>
        <fullName evidence="11">Peroxin-5</fullName>
    </recommendedName>
</protein>
<evidence type="ECO:0000256" key="2">
    <source>
        <dbReference type="ARBA" id="ARBA00004496"/>
    </source>
</evidence>
<dbReference type="PANTHER" id="PTHR10130:SF0">
    <property type="entry name" value="GH08708P"/>
    <property type="match status" value="1"/>
</dbReference>
<dbReference type="PROSITE" id="PS50270">
    <property type="entry name" value="NGF_2"/>
    <property type="match status" value="1"/>
</dbReference>
<evidence type="ECO:0000256" key="6">
    <source>
        <dbReference type="ARBA" id="ARBA00022803"/>
    </source>
</evidence>
<dbReference type="GO" id="GO:0005829">
    <property type="term" value="C:cytosol"/>
    <property type="evidence" value="ECO:0007669"/>
    <property type="project" value="TreeGrafter"/>
</dbReference>
<dbReference type="EMBL" id="HBIS01005441">
    <property type="protein sequence ID" value="CAE0611073.1"/>
    <property type="molecule type" value="Transcribed_RNA"/>
</dbReference>
<evidence type="ECO:0008006" key="11">
    <source>
        <dbReference type="Google" id="ProtNLM"/>
    </source>
</evidence>
<evidence type="ECO:0000256" key="9">
    <source>
        <dbReference type="SAM" id="MobiDB-lite"/>
    </source>
</evidence>
<feature type="compositionally biased region" description="Polar residues" evidence="9">
    <location>
        <begin position="44"/>
        <end position="59"/>
    </location>
</feature>
<keyword evidence="6 8" id="KW-0802">TPR repeat</keyword>
<dbReference type="SUPFAM" id="SSF48452">
    <property type="entry name" value="TPR-like"/>
    <property type="match status" value="1"/>
</dbReference>
<dbReference type="PROSITE" id="PS50293">
    <property type="entry name" value="TPR_REGION"/>
    <property type="match status" value="2"/>
</dbReference>